<dbReference type="eggNOG" id="COG0664">
    <property type="taxonomic scope" value="Bacteria"/>
</dbReference>
<name>F5J1D1_9BACT</name>
<dbReference type="CDD" id="cd00038">
    <property type="entry name" value="CAP_ED"/>
    <property type="match status" value="1"/>
</dbReference>
<proteinExistence type="predicted"/>
<feature type="domain" description="Cyclic nucleotide-binding" evidence="1">
    <location>
        <begin position="17"/>
        <end position="115"/>
    </location>
</feature>
<comment type="caution">
    <text evidence="2">The sequence shown here is derived from an EMBL/GenBank/DDBJ whole genome shotgun (WGS) entry which is preliminary data.</text>
</comment>
<dbReference type="Gene3D" id="2.60.120.10">
    <property type="entry name" value="Jelly Rolls"/>
    <property type="match status" value="1"/>
</dbReference>
<dbReference type="AlphaFoldDB" id="F5J1D1"/>
<dbReference type="HOGENOM" id="CLU_075053_9_3_10"/>
<dbReference type="OrthoDB" id="680421at2"/>
<dbReference type="InterPro" id="IPR014710">
    <property type="entry name" value="RmlC-like_jellyroll"/>
</dbReference>
<organism evidence="2 3">
    <name type="scientific">Dysgonomonas gadei ATCC BAA-286</name>
    <dbReference type="NCBI Taxonomy" id="742766"/>
    <lineage>
        <taxon>Bacteria</taxon>
        <taxon>Pseudomonadati</taxon>
        <taxon>Bacteroidota</taxon>
        <taxon>Bacteroidia</taxon>
        <taxon>Bacteroidales</taxon>
        <taxon>Dysgonomonadaceae</taxon>
        <taxon>Dysgonomonas</taxon>
    </lineage>
</organism>
<dbReference type="STRING" id="742766.HMPREF9455_03148"/>
<dbReference type="EMBL" id="ADLV01000036">
    <property type="protein sequence ID" value="EGK00505.1"/>
    <property type="molecule type" value="Genomic_DNA"/>
</dbReference>
<dbReference type="InterPro" id="IPR018490">
    <property type="entry name" value="cNMP-bd_dom_sf"/>
</dbReference>
<dbReference type="RefSeq" id="WP_006800681.1">
    <property type="nucleotide sequence ID" value="NZ_GL891987.1"/>
</dbReference>
<dbReference type="PROSITE" id="PS50042">
    <property type="entry name" value="CNMP_BINDING_3"/>
    <property type="match status" value="1"/>
</dbReference>
<dbReference type="InterPro" id="IPR000595">
    <property type="entry name" value="cNMP-bd_dom"/>
</dbReference>
<gene>
    <name evidence="2" type="ORF">HMPREF9455_03148</name>
</gene>
<accession>F5J1D1</accession>
<evidence type="ECO:0000259" key="1">
    <source>
        <dbReference type="PROSITE" id="PS50042"/>
    </source>
</evidence>
<keyword evidence="3" id="KW-1185">Reference proteome</keyword>
<dbReference type="Proteomes" id="UP000004913">
    <property type="component" value="Unassembled WGS sequence"/>
</dbReference>
<dbReference type="SUPFAM" id="SSF51206">
    <property type="entry name" value="cAMP-binding domain-like"/>
    <property type="match status" value="1"/>
</dbReference>
<sequence length="192" mass="22467">MKYSKLYDAISSYINLEEEEKKLIQSFFKYEYAEKGKSLIKEGELADKAYFILSGYLKYFKILESGNELIIHLYTPKSFVLSLKSFFLGAKAEESLQAITDCEYLWITEKDLENLYSVSYKWHSFGRKLLEDALIEKEERVIDQLTLTAQDKYKKLLRKQPDVIQNVPVKYIASFIGVQPESLSRIRSEIII</sequence>
<evidence type="ECO:0000313" key="3">
    <source>
        <dbReference type="Proteomes" id="UP000004913"/>
    </source>
</evidence>
<dbReference type="Pfam" id="PF00027">
    <property type="entry name" value="cNMP_binding"/>
    <property type="match status" value="1"/>
</dbReference>
<reference evidence="2 3" key="1">
    <citation type="submission" date="2011-04" db="EMBL/GenBank/DDBJ databases">
        <title>The Genome Sequence of Dysgonomonas gadei ATCC BAA-286.</title>
        <authorList>
            <consortium name="The Broad Institute Genome Sequencing Platform"/>
            <person name="Earl A."/>
            <person name="Ward D."/>
            <person name="Feldgarden M."/>
            <person name="Gevers D."/>
            <person name="Pudlo N."/>
            <person name="Martens E."/>
            <person name="Allen-Vercoe E."/>
            <person name="Young S.K."/>
            <person name="Zeng Q."/>
            <person name="Gargeya S."/>
            <person name="Fitzgerald M."/>
            <person name="Haas B."/>
            <person name="Abouelleil A."/>
            <person name="Alvarado L."/>
            <person name="Arachchi H.M."/>
            <person name="Berlin A."/>
            <person name="Brown A."/>
            <person name="Chapman S.B."/>
            <person name="Chen Z."/>
            <person name="Dunbar C."/>
            <person name="Freedman E."/>
            <person name="Gearin G."/>
            <person name="Gellesch M."/>
            <person name="Goldberg J."/>
            <person name="Griggs A."/>
            <person name="Gujja S."/>
            <person name="Heiman D."/>
            <person name="Howarth C."/>
            <person name="Larson L."/>
            <person name="Lui A."/>
            <person name="MacDonald P.J.P."/>
            <person name="Mehta T."/>
            <person name="Montmayeur A."/>
            <person name="Murphy C."/>
            <person name="Neiman D."/>
            <person name="Pearson M."/>
            <person name="Priest M."/>
            <person name="Roberts A."/>
            <person name="Saif S."/>
            <person name="Shea T."/>
            <person name="Shenoy N."/>
            <person name="Sisk P."/>
            <person name="Stolte C."/>
            <person name="Sykes S."/>
            <person name="Yandava C."/>
            <person name="Wortman J."/>
            <person name="Nusbaum C."/>
            <person name="Birren B."/>
        </authorList>
    </citation>
    <scope>NUCLEOTIDE SEQUENCE [LARGE SCALE GENOMIC DNA]</scope>
    <source>
        <strain evidence="2 3">ATCC BAA-286</strain>
    </source>
</reference>
<protein>
    <recommendedName>
        <fullName evidence="1">Cyclic nucleotide-binding domain-containing protein</fullName>
    </recommendedName>
</protein>
<evidence type="ECO:0000313" key="2">
    <source>
        <dbReference type="EMBL" id="EGK00505.1"/>
    </source>
</evidence>